<comment type="caution">
    <text evidence="1">The sequence shown here is derived from an EMBL/GenBank/DDBJ whole genome shotgun (WGS) entry which is preliminary data.</text>
</comment>
<sequence>MATDERRQQEIGGWAVARWTAARANDYSGRRVNAQRESRKLCFQDVGSNPATSIVLLGGDKDGYASSLTEAHWCDGGVHKSRWWLIQTQPARVEAVAGAGTDSKGTSETTNVDVPDAVTVLMQEVSLHQWQHC</sequence>
<gene>
    <name evidence="1" type="ORF">PR002_g12450</name>
</gene>
<dbReference type="Proteomes" id="UP000435112">
    <property type="component" value="Unassembled WGS sequence"/>
</dbReference>
<organism evidence="1 2">
    <name type="scientific">Phytophthora rubi</name>
    <dbReference type="NCBI Taxonomy" id="129364"/>
    <lineage>
        <taxon>Eukaryota</taxon>
        <taxon>Sar</taxon>
        <taxon>Stramenopiles</taxon>
        <taxon>Oomycota</taxon>
        <taxon>Peronosporomycetes</taxon>
        <taxon>Peronosporales</taxon>
        <taxon>Peronosporaceae</taxon>
        <taxon>Phytophthora</taxon>
    </lineage>
</organism>
<protein>
    <submittedName>
        <fullName evidence="1">Uncharacterized protein</fullName>
    </submittedName>
</protein>
<reference evidence="1 2" key="1">
    <citation type="submission" date="2018-09" db="EMBL/GenBank/DDBJ databases">
        <title>Genomic investigation of the strawberry pathogen Phytophthora fragariae indicates pathogenicity is determined by transcriptional variation in three key races.</title>
        <authorList>
            <person name="Adams T.M."/>
            <person name="Armitage A.D."/>
            <person name="Sobczyk M.K."/>
            <person name="Bates H.J."/>
            <person name="Dunwell J.M."/>
            <person name="Nellist C.F."/>
            <person name="Harrison R.J."/>
        </authorList>
    </citation>
    <scope>NUCLEOTIDE SEQUENCE [LARGE SCALE GENOMIC DNA]</scope>
    <source>
        <strain evidence="1 2">SCRP324</strain>
    </source>
</reference>
<evidence type="ECO:0000313" key="1">
    <source>
        <dbReference type="EMBL" id="KAE9020740.1"/>
    </source>
</evidence>
<accession>A0A6A3LQZ2</accession>
<proteinExistence type="predicted"/>
<dbReference type="EMBL" id="QXFU01000783">
    <property type="protein sequence ID" value="KAE9020740.1"/>
    <property type="molecule type" value="Genomic_DNA"/>
</dbReference>
<dbReference type="OrthoDB" id="10513224at2759"/>
<name>A0A6A3LQZ2_9STRA</name>
<evidence type="ECO:0000313" key="2">
    <source>
        <dbReference type="Proteomes" id="UP000435112"/>
    </source>
</evidence>
<dbReference type="AlphaFoldDB" id="A0A6A3LQZ2"/>